<feature type="compositionally biased region" description="Low complexity" evidence="1">
    <location>
        <begin position="44"/>
        <end position="54"/>
    </location>
</feature>
<evidence type="ECO:0000256" key="1">
    <source>
        <dbReference type="SAM" id="MobiDB-lite"/>
    </source>
</evidence>
<dbReference type="InterPro" id="IPR056397">
    <property type="entry name" value="Fn3_arc"/>
</dbReference>
<feature type="domain" description="Fibronectin-III type-like" evidence="2">
    <location>
        <begin position="355"/>
        <end position="434"/>
    </location>
</feature>
<evidence type="ECO:0000313" key="6">
    <source>
        <dbReference type="Proteomes" id="UP001570511"/>
    </source>
</evidence>
<keyword evidence="6" id="KW-1185">Reference proteome</keyword>
<dbReference type="RefSeq" id="WP_372390789.1">
    <property type="nucleotide sequence ID" value="NZ_JBGNYA010000001.1"/>
</dbReference>
<dbReference type="Pfam" id="PF23379">
    <property type="entry name" value="DUF7096"/>
    <property type="match status" value="1"/>
</dbReference>
<evidence type="ECO:0000259" key="2">
    <source>
        <dbReference type="Pfam" id="PF23374"/>
    </source>
</evidence>
<evidence type="ECO:0008006" key="7">
    <source>
        <dbReference type="Google" id="ProtNLM"/>
    </source>
</evidence>
<reference evidence="5 6" key="1">
    <citation type="submission" date="2024-08" db="EMBL/GenBank/DDBJ databases">
        <title>Halobellus sp. MBLA0158 whole genome sequence.</title>
        <authorList>
            <person name="Hwang C.Y."/>
            <person name="Cho E.-S."/>
            <person name="Seo M.-J."/>
        </authorList>
    </citation>
    <scope>NUCLEOTIDE SEQUENCE [LARGE SCALE GENOMIC DNA]</scope>
    <source>
        <strain evidence="5 6">MBLA0158</strain>
    </source>
</reference>
<dbReference type="InterPro" id="IPR055520">
    <property type="entry name" value="DUF7094"/>
</dbReference>
<dbReference type="AlphaFoldDB" id="A0ABD5MDY6"/>
<sequence>MRAVPLALAFLLALSAVAGGAPALSAADGAPAVDQSSTPRAQIASPTPEAGTATATASTGADFAGTAQLDDAEAEAAQRRVINVLGIPAASSARSTLETEYVELGSGLAFTSATTDARLETTTVLARIEAAETDATRQQYLLQEVSAVEQRVVSLRARQRQVVAAYSRGDLSPRRLLYELALIDAEARELEDRRARLQSFAREASGFTISASRFGNIELELNTLTGPVRGYAAAVLRGEAASSRFFVQSGDDSVVLGVIRDGTYVREAYRGPLRTGGSESFSLVEAVNATEQAYPTVAELRLRDDVLGNPDSDSTRVTIEHERGRLVTYVDSGSKRVFKEYQYRPLDQMTTRAPVSAEKDALNLTAHRTYPGGPVRLQLNSTTSGEPVDAQITVGPAGGRSSVVGRTGSDGSLWTMAPAGTYQVTAIDGSSVVLLSVEPTSTPFVYGAINDSGGSGTATPTPDASA</sequence>
<comment type="caution">
    <text evidence="5">The sequence shown here is derived from an EMBL/GenBank/DDBJ whole genome shotgun (WGS) entry which is preliminary data.</text>
</comment>
<protein>
    <recommendedName>
        <fullName evidence="7">Carboxypeptidase regulatory-like domain-containing protein</fullName>
    </recommendedName>
</protein>
<evidence type="ECO:0000259" key="3">
    <source>
        <dbReference type="Pfam" id="PF23375"/>
    </source>
</evidence>
<dbReference type="InterPro" id="IPR055522">
    <property type="entry name" value="DUF7096"/>
</dbReference>
<feature type="domain" description="DUF7096" evidence="4">
    <location>
        <begin position="2"/>
        <end position="240"/>
    </location>
</feature>
<proteinExistence type="predicted"/>
<dbReference type="EMBL" id="JBGNYA010000001">
    <property type="protein sequence ID" value="MFA1612122.1"/>
    <property type="molecule type" value="Genomic_DNA"/>
</dbReference>
<organism evidence="5 6">
    <name type="scientific">Halobellus rubicundus</name>
    <dbReference type="NCBI Taxonomy" id="2996466"/>
    <lineage>
        <taxon>Archaea</taxon>
        <taxon>Methanobacteriati</taxon>
        <taxon>Methanobacteriota</taxon>
        <taxon>Stenosarchaea group</taxon>
        <taxon>Halobacteria</taxon>
        <taxon>Halobacteriales</taxon>
        <taxon>Haloferacaceae</taxon>
        <taxon>Halobellus</taxon>
    </lineage>
</organism>
<feature type="domain" description="DUF7094" evidence="3">
    <location>
        <begin position="245"/>
        <end position="349"/>
    </location>
</feature>
<feature type="region of interest" description="Disordered" evidence="1">
    <location>
        <begin position="30"/>
        <end position="54"/>
    </location>
</feature>
<dbReference type="Pfam" id="PF23374">
    <property type="entry name" value="Fn3_arc"/>
    <property type="match status" value="1"/>
</dbReference>
<gene>
    <name evidence="5" type="ORF">OS889_14060</name>
</gene>
<dbReference type="Proteomes" id="UP001570511">
    <property type="component" value="Unassembled WGS sequence"/>
</dbReference>
<dbReference type="Pfam" id="PF23375">
    <property type="entry name" value="DUF7094"/>
    <property type="match status" value="1"/>
</dbReference>
<evidence type="ECO:0000313" key="5">
    <source>
        <dbReference type="EMBL" id="MFA1612122.1"/>
    </source>
</evidence>
<evidence type="ECO:0000259" key="4">
    <source>
        <dbReference type="Pfam" id="PF23379"/>
    </source>
</evidence>
<accession>A0ABD5MDY6</accession>
<name>A0ABD5MDY6_9EURY</name>